<keyword evidence="2" id="KW-0732">Signal</keyword>
<proteinExistence type="predicted"/>
<dbReference type="Proteomes" id="UP000234333">
    <property type="component" value="Unassembled WGS sequence"/>
</dbReference>
<gene>
    <name evidence="3" type="ORF">BC102111_00132</name>
</gene>
<evidence type="ECO:0000313" key="3">
    <source>
        <dbReference type="EMBL" id="SMX63368.1"/>
    </source>
</evidence>
<dbReference type="RefSeq" id="WP_101623376.1">
    <property type="nucleotide sequence ID" value="NZ_FXZC01000001.1"/>
</dbReference>
<evidence type="ECO:0008006" key="5">
    <source>
        <dbReference type="Google" id="ProtNLM"/>
    </source>
</evidence>
<accession>A0A2H1HKA5</accession>
<name>A0A2H1HKA5_9MICO</name>
<organism evidence="3 4">
    <name type="scientific">Brevibacterium casei CIP 102111</name>
    <dbReference type="NCBI Taxonomy" id="1255625"/>
    <lineage>
        <taxon>Bacteria</taxon>
        <taxon>Bacillati</taxon>
        <taxon>Actinomycetota</taxon>
        <taxon>Actinomycetes</taxon>
        <taxon>Micrococcales</taxon>
        <taxon>Brevibacteriaceae</taxon>
        <taxon>Brevibacterium</taxon>
    </lineage>
</organism>
<feature type="transmembrane region" description="Helical" evidence="1">
    <location>
        <begin position="50"/>
        <end position="73"/>
    </location>
</feature>
<feature type="transmembrane region" description="Helical" evidence="1">
    <location>
        <begin position="110"/>
        <end position="129"/>
    </location>
</feature>
<dbReference type="GeneID" id="99774446"/>
<keyword evidence="1" id="KW-0472">Membrane</keyword>
<keyword evidence="1" id="KW-1133">Transmembrane helix</keyword>
<sequence length="144" mass="14774">MIRTRTAALIGGLASAASIVATGASAGQVGPALAGAYAYPNASGIGLDEAVSMTLTYLFVLAGTGLIVAFAYLLIHPLARSRVGWWIALGLSALGLAVAAYNAVQVEIPPIVKVVFFLPPLAGIAWLAISRQGIRAEDRVRTGD</sequence>
<evidence type="ECO:0000256" key="1">
    <source>
        <dbReference type="SAM" id="Phobius"/>
    </source>
</evidence>
<feature type="chain" id="PRO_5013688720" description="DUF4386 domain-containing protein" evidence="2">
    <location>
        <begin position="27"/>
        <end position="144"/>
    </location>
</feature>
<evidence type="ECO:0000256" key="2">
    <source>
        <dbReference type="SAM" id="SignalP"/>
    </source>
</evidence>
<feature type="signal peptide" evidence="2">
    <location>
        <begin position="1"/>
        <end position="26"/>
    </location>
</feature>
<evidence type="ECO:0000313" key="4">
    <source>
        <dbReference type="Proteomes" id="UP000234333"/>
    </source>
</evidence>
<feature type="transmembrane region" description="Helical" evidence="1">
    <location>
        <begin position="85"/>
        <end position="104"/>
    </location>
</feature>
<reference evidence="3 4" key="1">
    <citation type="submission" date="2017-03" db="EMBL/GenBank/DDBJ databases">
        <authorList>
            <person name="Afonso C.L."/>
            <person name="Miller P.J."/>
            <person name="Scott M.A."/>
            <person name="Spackman E."/>
            <person name="Goraichik I."/>
            <person name="Dimitrov K.M."/>
            <person name="Suarez D.L."/>
            <person name="Swayne D.E."/>
        </authorList>
    </citation>
    <scope>NUCLEOTIDE SEQUENCE [LARGE SCALE GENOMIC DNA]</scope>
    <source>
        <strain evidence="3 4">CIP 102111</strain>
    </source>
</reference>
<dbReference type="EMBL" id="FXZC01000001">
    <property type="protein sequence ID" value="SMX63368.1"/>
    <property type="molecule type" value="Genomic_DNA"/>
</dbReference>
<keyword evidence="1" id="KW-0812">Transmembrane</keyword>
<dbReference type="AlphaFoldDB" id="A0A2H1HKA5"/>
<protein>
    <recommendedName>
        <fullName evidence="5">DUF4386 domain-containing protein</fullName>
    </recommendedName>
</protein>